<protein>
    <submittedName>
        <fullName evidence="1">Uncharacterized protein</fullName>
    </submittedName>
</protein>
<accession>A0A125QD97</accession>
<gene>
    <name evidence="1" type="ORF">PFL603g_05900</name>
</gene>
<name>A0A125QD97_PSEFL</name>
<dbReference type="Proteomes" id="UP000063434">
    <property type="component" value="Unassembled WGS sequence"/>
</dbReference>
<dbReference type="AlphaFoldDB" id="A0A125QD97"/>
<evidence type="ECO:0000313" key="1">
    <source>
        <dbReference type="EMBL" id="KWV71217.1"/>
    </source>
</evidence>
<reference evidence="1 2" key="1">
    <citation type="submission" date="2015-05" db="EMBL/GenBank/DDBJ databases">
        <title>A genomic and transcriptomic approach to investigate the blue pigment phenotype in Pseudomonas fluorescens.</title>
        <authorList>
            <person name="Andreani N.A."/>
            <person name="Cardazzo B."/>
        </authorList>
    </citation>
    <scope>NUCLEOTIDE SEQUENCE [LARGE SCALE GENOMIC DNA]</scope>
    <source>
        <strain evidence="1 2">Ps_40</strain>
    </source>
</reference>
<dbReference type="PATRIC" id="fig|294.195.peg.6284"/>
<sequence>MSQWPAHSKIKCMNSNGEIIAESARSRLDLSDSLMGRRYSLLCTIDVSTRAIDWTTWNLGNVKRIEDHIVYDLEFDGYTVKIQRISKPGRTLCSKPFSWGLEISTDDDDQELGQDKKPNGTRFKVARSDASIKTIQLTIEKVFGLPRGCVCLLTPEAKKASLGSSIKSLRNKWKNS</sequence>
<comment type="caution">
    <text evidence="1">The sequence shown here is derived from an EMBL/GenBank/DDBJ whole genome shotgun (WGS) entry which is preliminary data.</text>
</comment>
<organism evidence="1 2">
    <name type="scientific">Pseudomonas fluorescens</name>
    <dbReference type="NCBI Taxonomy" id="294"/>
    <lineage>
        <taxon>Bacteria</taxon>
        <taxon>Pseudomonadati</taxon>
        <taxon>Pseudomonadota</taxon>
        <taxon>Gammaproteobacteria</taxon>
        <taxon>Pseudomonadales</taxon>
        <taxon>Pseudomonadaceae</taxon>
        <taxon>Pseudomonas</taxon>
    </lineage>
</organism>
<evidence type="ECO:0000313" key="2">
    <source>
        <dbReference type="Proteomes" id="UP000063434"/>
    </source>
</evidence>
<dbReference type="EMBL" id="LCYC01000062">
    <property type="protein sequence ID" value="KWV71217.1"/>
    <property type="molecule type" value="Genomic_DNA"/>
</dbReference>
<proteinExistence type="predicted"/>